<evidence type="ECO:0000313" key="11">
    <source>
        <dbReference type="Proteomes" id="UP000637423"/>
    </source>
</evidence>
<keyword evidence="6" id="KW-0411">Iron-sulfur</keyword>
<keyword evidence="4" id="KW-0249">Electron transport</keyword>
<dbReference type="Pfam" id="PF04324">
    <property type="entry name" value="Fer2_BFD"/>
    <property type="match status" value="1"/>
</dbReference>
<evidence type="ECO:0000256" key="8">
    <source>
        <dbReference type="ARBA" id="ARBA00046332"/>
    </source>
</evidence>
<accession>A0A916UMG3</accession>
<evidence type="ECO:0000256" key="4">
    <source>
        <dbReference type="ARBA" id="ARBA00022982"/>
    </source>
</evidence>
<feature type="domain" description="BFD-like [2Fe-2S]-binding" evidence="9">
    <location>
        <begin position="2"/>
        <end position="51"/>
    </location>
</feature>
<evidence type="ECO:0000256" key="2">
    <source>
        <dbReference type="ARBA" id="ARBA00022714"/>
    </source>
</evidence>
<keyword evidence="1" id="KW-0813">Transport</keyword>
<keyword evidence="11" id="KW-1185">Reference proteome</keyword>
<dbReference type="InterPro" id="IPR007419">
    <property type="entry name" value="BFD-like_2Fe2S-bd_dom"/>
</dbReference>
<evidence type="ECO:0000313" key="10">
    <source>
        <dbReference type="EMBL" id="GGC79195.1"/>
    </source>
</evidence>
<evidence type="ECO:0000256" key="6">
    <source>
        <dbReference type="ARBA" id="ARBA00023014"/>
    </source>
</evidence>
<protein>
    <recommendedName>
        <fullName evidence="7">Bacterioferritin-associated ferredoxin</fullName>
    </recommendedName>
</protein>
<evidence type="ECO:0000256" key="3">
    <source>
        <dbReference type="ARBA" id="ARBA00022723"/>
    </source>
</evidence>
<dbReference type="InterPro" id="IPR041854">
    <property type="entry name" value="BFD-like_2Fe2S-bd_dom_sf"/>
</dbReference>
<proteinExistence type="inferred from homology"/>
<reference evidence="10" key="1">
    <citation type="journal article" date="2014" name="Int. J. Syst. Evol. Microbiol.">
        <title>Complete genome sequence of Corynebacterium casei LMG S-19264T (=DSM 44701T), isolated from a smear-ripened cheese.</title>
        <authorList>
            <consortium name="US DOE Joint Genome Institute (JGI-PGF)"/>
            <person name="Walter F."/>
            <person name="Albersmeier A."/>
            <person name="Kalinowski J."/>
            <person name="Ruckert C."/>
        </authorList>
    </citation>
    <scope>NUCLEOTIDE SEQUENCE</scope>
    <source>
        <strain evidence="10">CGMCC 1.10998</strain>
    </source>
</reference>
<name>A0A916UMG3_9BURK</name>
<dbReference type="AlphaFoldDB" id="A0A916UMG3"/>
<dbReference type="PANTHER" id="PTHR37424">
    <property type="entry name" value="BACTERIOFERRITIN-ASSOCIATED FERREDOXIN"/>
    <property type="match status" value="1"/>
</dbReference>
<evidence type="ECO:0000256" key="5">
    <source>
        <dbReference type="ARBA" id="ARBA00023004"/>
    </source>
</evidence>
<organism evidence="10 11">
    <name type="scientific">Undibacterium terreum</name>
    <dbReference type="NCBI Taxonomy" id="1224302"/>
    <lineage>
        <taxon>Bacteria</taxon>
        <taxon>Pseudomonadati</taxon>
        <taxon>Pseudomonadota</taxon>
        <taxon>Betaproteobacteria</taxon>
        <taxon>Burkholderiales</taxon>
        <taxon>Oxalobacteraceae</taxon>
        <taxon>Undibacterium</taxon>
    </lineage>
</organism>
<sequence length="73" mass="7923">MIVCVCNNVSEKKLRNAVESGMTTMAELRTNLDVGTCCGKCASCAKSILRECMDKAMPAHIHQVHFRPNALAA</sequence>
<reference evidence="10" key="2">
    <citation type="submission" date="2020-09" db="EMBL/GenBank/DDBJ databases">
        <authorList>
            <person name="Sun Q."/>
            <person name="Zhou Y."/>
        </authorList>
    </citation>
    <scope>NUCLEOTIDE SEQUENCE</scope>
    <source>
        <strain evidence="10">CGMCC 1.10998</strain>
    </source>
</reference>
<dbReference type="Gene3D" id="1.10.10.1100">
    <property type="entry name" value="BFD-like [2Fe-2S]-binding domain"/>
    <property type="match status" value="1"/>
</dbReference>
<keyword evidence="5" id="KW-0408">Iron</keyword>
<gene>
    <name evidence="10" type="ORF">GCM10011396_28000</name>
</gene>
<evidence type="ECO:0000259" key="9">
    <source>
        <dbReference type="Pfam" id="PF04324"/>
    </source>
</evidence>
<dbReference type="PANTHER" id="PTHR37424:SF1">
    <property type="entry name" value="BACTERIOFERRITIN-ASSOCIATED FERREDOXIN"/>
    <property type="match status" value="1"/>
</dbReference>
<comment type="caution">
    <text evidence="10">The sequence shown here is derived from an EMBL/GenBank/DDBJ whole genome shotgun (WGS) entry which is preliminary data.</text>
</comment>
<dbReference type="GO" id="GO:0051537">
    <property type="term" value="F:2 iron, 2 sulfur cluster binding"/>
    <property type="evidence" value="ECO:0007669"/>
    <property type="project" value="UniProtKB-KW"/>
</dbReference>
<evidence type="ECO:0000256" key="1">
    <source>
        <dbReference type="ARBA" id="ARBA00022448"/>
    </source>
</evidence>
<dbReference type="Proteomes" id="UP000637423">
    <property type="component" value="Unassembled WGS sequence"/>
</dbReference>
<keyword evidence="2" id="KW-0001">2Fe-2S</keyword>
<dbReference type="GO" id="GO:0046872">
    <property type="term" value="F:metal ion binding"/>
    <property type="evidence" value="ECO:0007669"/>
    <property type="project" value="UniProtKB-KW"/>
</dbReference>
<evidence type="ECO:0000256" key="7">
    <source>
        <dbReference type="ARBA" id="ARBA00039386"/>
    </source>
</evidence>
<dbReference type="EMBL" id="BMED01000002">
    <property type="protein sequence ID" value="GGC79195.1"/>
    <property type="molecule type" value="Genomic_DNA"/>
</dbReference>
<comment type="similarity">
    <text evidence="8">Belongs to the Bfd family.</text>
</comment>
<keyword evidence="3" id="KW-0479">Metal-binding</keyword>
<dbReference type="InterPro" id="IPR052371">
    <property type="entry name" value="BFD-associated_ferredoxin"/>
</dbReference>